<reference evidence="4 5" key="1">
    <citation type="submission" date="2019-06" db="EMBL/GenBank/DDBJ databases">
        <title>Genome Sequence of the Brown Rot Fungal Pathogen Monilinia fructicola.</title>
        <authorList>
            <person name="De Miccolis Angelini R.M."/>
            <person name="Landi L."/>
            <person name="Abate D."/>
            <person name="Pollastro S."/>
            <person name="Romanazzi G."/>
            <person name="Faretra F."/>
        </authorList>
    </citation>
    <scope>NUCLEOTIDE SEQUENCE [LARGE SCALE GENOMIC DNA]</scope>
    <source>
        <strain evidence="4 5">Mfrc123</strain>
    </source>
</reference>
<dbReference type="InterPro" id="IPR014824">
    <property type="entry name" value="Nfu/NifU_N"/>
</dbReference>
<dbReference type="VEuPathDB" id="FungiDB:MFRU_045g00310"/>
<accession>A0A5M9JBR7</accession>
<protein>
    <recommendedName>
        <fullName evidence="3">Scaffold protein Nfu/NifU N-terminal domain-containing protein</fullName>
    </recommendedName>
</protein>
<dbReference type="GO" id="GO:0005739">
    <property type="term" value="C:mitochondrion"/>
    <property type="evidence" value="ECO:0007669"/>
    <property type="project" value="TreeGrafter"/>
</dbReference>
<dbReference type="PANTHER" id="PTHR11178:SF1">
    <property type="entry name" value="NFU1 IRON-SULFUR CLUSTER SCAFFOLD HOMOLOG, MITOCHONDRIAL"/>
    <property type="match status" value="1"/>
</dbReference>
<dbReference type="InterPro" id="IPR034904">
    <property type="entry name" value="FSCA_dom_sf"/>
</dbReference>
<evidence type="ECO:0000313" key="5">
    <source>
        <dbReference type="Proteomes" id="UP000322873"/>
    </source>
</evidence>
<dbReference type="SUPFAM" id="SSF117916">
    <property type="entry name" value="Fe-S cluster assembly (FSCA) domain-like"/>
    <property type="match status" value="1"/>
</dbReference>
<dbReference type="InterPro" id="IPR036498">
    <property type="entry name" value="Nfu/NifU_N_sf"/>
</dbReference>
<comment type="caution">
    <text evidence="4">The sequence shown here is derived from an EMBL/GenBank/DDBJ whole genome shotgun (WGS) entry which is preliminary data.</text>
</comment>
<proteinExistence type="inferred from homology"/>
<organism evidence="4 5">
    <name type="scientific">Monilinia fructicola</name>
    <name type="common">Brown rot fungus</name>
    <name type="synonym">Ciboria fructicola</name>
    <dbReference type="NCBI Taxonomy" id="38448"/>
    <lineage>
        <taxon>Eukaryota</taxon>
        <taxon>Fungi</taxon>
        <taxon>Dikarya</taxon>
        <taxon>Ascomycota</taxon>
        <taxon>Pezizomycotina</taxon>
        <taxon>Leotiomycetes</taxon>
        <taxon>Helotiales</taxon>
        <taxon>Sclerotiniaceae</taxon>
        <taxon>Monilinia</taxon>
    </lineage>
</organism>
<dbReference type="SMART" id="SM00932">
    <property type="entry name" value="Nfu_N"/>
    <property type="match status" value="1"/>
</dbReference>
<sequence>MSSKRIIQEATSLLSKPRPGKSSFAICPRSSQRYVHQKYKIASNDSFEFKDETDSATTPSTIDYAKACRDWCLYFYGADFITVTKSDDSNWAHIKPEVFSLITEAVTSGAQIVNITEKTGASGEAPEEEDSLAYNEDDPEVVGMIKELLETPHPDRQFRRMVGTLTIVGFEDGNVTLKNGIEGMLMHYIEEVKGVVQVMDEEEEIALQEFERFEQKLKQQKGPDAVASSSLDSIPG</sequence>
<gene>
    <name evidence="4" type="ORF">EYC84_011039</name>
</gene>
<evidence type="ECO:0000259" key="3">
    <source>
        <dbReference type="SMART" id="SM00932"/>
    </source>
</evidence>
<name>A0A5M9JBR7_MONFR</name>
<dbReference type="Gene3D" id="3.30.300.130">
    <property type="entry name" value="Fe-S cluster assembly (FSCA)"/>
    <property type="match status" value="1"/>
</dbReference>
<feature type="region of interest" description="Disordered" evidence="2">
    <location>
        <begin position="217"/>
        <end position="236"/>
    </location>
</feature>
<dbReference type="EMBL" id="VICG01000014">
    <property type="protein sequence ID" value="KAA8565319.1"/>
    <property type="molecule type" value="Genomic_DNA"/>
</dbReference>
<feature type="compositionally biased region" description="Polar residues" evidence="2">
    <location>
        <begin position="227"/>
        <end position="236"/>
    </location>
</feature>
<dbReference type="SUPFAM" id="SSF110836">
    <property type="entry name" value="Hypothetical protein SAV1430"/>
    <property type="match status" value="1"/>
</dbReference>
<comment type="similarity">
    <text evidence="1">Belongs to the NifU family.</text>
</comment>
<dbReference type="PANTHER" id="PTHR11178">
    <property type="entry name" value="IRON-SULFUR CLUSTER SCAFFOLD PROTEIN NFU-RELATED"/>
    <property type="match status" value="1"/>
</dbReference>
<dbReference type="Pfam" id="PF08712">
    <property type="entry name" value="Nfu_N"/>
    <property type="match status" value="1"/>
</dbReference>
<evidence type="ECO:0000256" key="1">
    <source>
        <dbReference type="ARBA" id="ARBA00006420"/>
    </source>
</evidence>
<evidence type="ECO:0000313" key="4">
    <source>
        <dbReference type="EMBL" id="KAA8565319.1"/>
    </source>
</evidence>
<dbReference type="Gene3D" id="3.30.1370.70">
    <property type="entry name" value="Scaffold protein Nfu/NifU, N-terminal domain"/>
    <property type="match status" value="1"/>
</dbReference>
<keyword evidence="5" id="KW-1185">Reference proteome</keyword>
<evidence type="ECO:0000256" key="2">
    <source>
        <dbReference type="SAM" id="MobiDB-lite"/>
    </source>
</evidence>
<feature type="domain" description="Scaffold protein Nfu/NifU N-terminal" evidence="3">
    <location>
        <begin position="33"/>
        <end position="109"/>
    </location>
</feature>
<dbReference type="Proteomes" id="UP000322873">
    <property type="component" value="Unassembled WGS sequence"/>
</dbReference>
<dbReference type="AlphaFoldDB" id="A0A5M9JBR7"/>